<proteinExistence type="predicted"/>
<protein>
    <submittedName>
        <fullName evidence="1">Uncharacterized protein</fullName>
    </submittedName>
</protein>
<sequence length="479" mass="54100">MCQFLDLIPETIKAVLDANNKPDDADEIFFKWVRKFAKTGYNIVINEVTGDIALNSFCSNPPPPLPDDITFQDVFVFMAEVVPILDRFFKTNDILTGDNTRLIDKVTGFWLFKQWYENCECKKCPDPPDPPDEDPPPPSFDPPPPFAPCPDGCYRANGGGSPCKNMMMRQVNDPFDRQLFSCHGYYVGSDSFMARTGWDYFNTDERNLYRGDISYKSTFYAPLEYLINPDIPITALTLTDNRKLTFTLLRNIPDADYISGAINLTSEEMQEQANTPYSLVNDFEVSYNGGPWQSFYGNSDQYPYPAPPPCICPPPSPPPQEFCDLYPDHPDCIDDDDDDECETEMVLVGRFTQCSVLRSPKQMKLVTDGDLIDVAVVKRLSCASIRILEVKQLLECAAPPPPDPCDNVDCVSADTQTPDLLNNARSFGEPSNTFQECLDFLSRFVDSLIFECCSDRISNEINEWLADNPPIDDIEDEQP</sequence>
<reference evidence="1" key="1">
    <citation type="journal article" date="2015" name="ISME J.">
        <title>Draft Genome Sequence of Streptomyces incarnatus NRRL8089, which Produces the Nucleoside Antibiotic Sinefungin.</title>
        <authorList>
            <person name="Oshima K."/>
            <person name="Hattori M."/>
            <person name="Shimizu H."/>
            <person name="Fukuda K."/>
            <person name="Nemoto M."/>
            <person name="Inagaki K."/>
            <person name="Tamura T."/>
        </authorList>
    </citation>
    <scope>NUCLEOTIDE SEQUENCE</scope>
    <source>
        <strain evidence="1">FACHB-1277</strain>
    </source>
</reference>
<gene>
    <name evidence="1" type="ORF">H6F44_03160</name>
</gene>
<dbReference type="AlphaFoldDB" id="A0A926UR18"/>
<reference evidence="1" key="2">
    <citation type="submission" date="2020-08" db="EMBL/GenBank/DDBJ databases">
        <authorList>
            <person name="Chen M."/>
            <person name="Teng W."/>
            <person name="Zhao L."/>
            <person name="Hu C."/>
            <person name="Zhou Y."/>
            <person name="Han B."/>
            <person name="Song L."/>
            <person name="Shu W."/>
        </authorList>
    </citation>
    <scope>NUCLEOTIDE SEQUENCE</scope>
    <source>
        <strain evidence="1">FACHB-1277</strain>
    </source>
</reference>
<name>A0A926UR18_9CYAN</name>
<dbReference type="Proteomes" id="UP000631421">
    <property type="component" value="Unassembled WGS sequence"/>
</dbReference>
<dbReference type="RefSeq" id="WP_190349468.1">
    <property type="nucleotide sequence ID" value="NZ_JACJPY010000006.1"/>
</dbReference>
<accession>A0A926UR18</accession>
<organism evidence="1 2">
    <name type="scientific">Pseudanabaena cinerea FACHB-1277</name>
    <dbReference type="NCBI Taxonomy" id="2949581"/>
    <lineage>
        <taxon>Bacteria</taxon>
        <taxon>Bacillati</taxon>
        <taxon>Cyanobacteriota</taxon>
        <taxon>Cyanophyceae</taxon>
        <taxon>Pseudanabaenales</taxon>
        <taxon>Pseudanabaenaceae</taxon>
        <taxon>Pseudanabaena</taxon>
        <taxon>Pseudanabaena cinerea</taxon>
    </lineage>
</organism>
<comment type="caution">
    <text evidence="1">The sequence shown here is derived from an EMBL/GenBank/DDBJ whole genome shotgun (WGS) entry which is preliminary data.</text>
</comment>
<dbReference type="EMBL" id="JACJPY010000006">
    <property type="protein sequence ID" value="MBD2149128.1"/>
    <property type="molecule type" value="Genomic_DNA"/>
</dbReference>
<evidence type="ECO:0000313" key="1">
    <source>
        <dbReference type="EMBL" id="MBD2149128.1"/>
    </source>
</evidence>
<evidence type="ECO:0000313" key="2">
    <source>
        <dbReference type="Proteomes" id="UP000631421"/>
    </source>
</evidence>
<keyword evidence="2" id="KW-1185">Reference proteome</keyword>